<keyword evidence="5 10" id="KW-0256">Endoplasmic reticulum</keyword>
<evidence type="ECO:0000256" key="9">
    <source>
        <dbReference type="ARBA" id="ARBA00023136"/>
    </source>
</evidence>
<keyword evidence="13" id="KW-1185">Reference proteome</keyword>
<dbReference type="HOGENOM" id="CLU_860831_0_0_1"/>
<keyword evidence="10" id="KW-0333">Golgi apparatus</keyword>
<accession>A0A067MWN4</accession>
<evidence type="ECO:0000256" key="11">
    <source>
        <dbReference type="SAM" id="MobiDB-lite"/>
    </source>
</evidence>
<evidence type="ECO:0000256" key="8">
    <source>
        <dbReference type="ARBA" id="ARBA00023098"/>
    </source>
</evidence>
<dbReference type="GO" id="GO:0016125">
    <property type="term" value="P:sterol metabolic process"/>
    <property type="evidence" value="ECO:0007669"/>
    <property type="project" value="UniProtKB-UniRule"/>
</dbReference>
<comment type="subcellular location">
    <subcellularLocation>
        <location evidence="1 10">Endoplasmic reticulum membrane</location>
        <topology evidence="1 10">Multi-pass membrane protein</topology>
    </subcellularLocation>
    <subcellularLocation>
        <location evidence="10">Golgi apparatus membrane</location>
        <topology evidence="10">Multi-pass membrane protein</topology>
    </subcellularLocation>
</comment>
<dbReference type="GO" id="GO:0032541">
    <property type="term" value="C:cortical endoplasmic reticulum"/>
    <property type="evidence" value="ECO:0007669"/>
    <property type="project" value="TreeGrafter"/>
</dbReference>
<comment type="function">
    <text evidence="10">Mediator of sterol homeostasis involved in sterol uptake, trafficking and distribution into membranes.</text>
</comment>
<dbReference type="GO" id="GO:0097036">
    <property type="term" value="P:regulation of plasma membrane sterol distribution"/>
    <property type="evidence" value="ECO:0007669"/>
    <property type="project" value="UniProtKB-UniRule"/>
</dbReference>
<sequence length="322" mass="36351">MPICTSCTHPLPHLYTVYQSAHNLRLEQCSTCHAFADPYVEHDGLTLLLDLILLKPGVYRHLLFNRGVEPRKAVVTHEESAKDTESADEKAARGEGEKRWARWETTAELGSILILVDSFIRWSNLYPVMSSDSTIFKPWTQDAAESFSRIFLGCLLETVAFHGGVVCACALVLPVVDYIQRRRAKNWPSGTRQEFRFSHVPLTIFYSSITKLFLLLLLSVWRPTTTGAAVASSHYGVDFNRYPLVRRVYEYLDDDKLDREWVVRNALGGMAAGFGLRVVLDCHPVFTTIVILSGWMVKTGASGLVGTWVGGEERGWFEYFIP</sequence>
<dbReference type="Proteomes" id="UP000027195">
    <property type="component" value="Unassembled WGS sequence"/>
</dbReference>
<dbReference type="PANTHER" id="PTHR14467:SF0">
    <property type="entry name" value="PROTEIN ARV1"/>
    <property type="match status" value="1"/>
</dbReference>
<evidence type="ECO:0000313" key="12">
    <source>
        <dbReference type="EMBL" id="KDQ15946.1"/>
    </source>
</evidence>
<evidence type="ECO:0000256" key="3">
    <source>
        <dbReference type="ARBA" id="ARBA00022448"/>
    </source>
</evidence>
<keyword evidence="4 10" id="KW-0812">Transmembrane</keyword>
<dbReference type="PANTHER" id="PTHR14467">
    <property type="entry name" value="ARV1"/>
    <property type="match status" value="1"/>
</dbReference>
<evidence type="ECO:0000256" key="10">
    <source>
        <dbReference type="RuleBase" id="RU368065"/>
    </source>
</evidence>
<dbReference type="EMBL" id="KL198030">
    <property type="protein sequence ID" value="KDQ15946.1"/>
    <property type="molecule type" value="Genomic_DNA"/>
</dbReference>
<feature type="transmembrane region" description="Helical" evidence="10">
    <location>
        <begin position="159"/>
        <end position="179"/>
    </location>
</feature>
<evidence type="ECO:0000256" key="4">
    <source>
        <dbReference type="ARBA" id="ARBA00022692"/>
    </source>
</evidence>
<feature type="region of interest" description="Disordered" evidence="11">
    <location>
        <begin position="75"/>
        <end position="95"/>
    </location>
</feature>
<comment type="function">
    <text evidence="10">Regulates also the sphingolipid metabolism.</text>
</comment>
<dbReference type="STRING" id="930990.A0A067MWN4"/>
<dbReference type="InParanoid" id="A0A067MWN4"/>
<evidence type="ECO:0000313" key="13">
    <source>
        <dbReference type="Proteomes" id="UP000027195"/>
    </source>
</evidence>
<gene>
    <name evidence="12" type="ORF">BOTBODRAFT_624065</name>
</gene>
<comment type="similarity">
    <text evidence="2 10">Belongs to the ARV1 family.</text>
</comment>
<dbReference type="GO" id="GO:0000139">
    <property type="term" value="C:Golgi membrane"/>
    <property type="evidence" value="ECO:0007669"/>
    <property type="project" value="UniProtKB-SubCell"/>
</dbReference>
<reference evidence="13" key="1">
    <citation type="journal article" date="2014" name="Proc. Natl. Acad. Sci. U.S.A.">
        <title>Extensive sampling of basidiomycete genomes demonstrates inadequacy of the white-rot/brown-rot paradigm for wood decay fungi.</title>
        <authorList>
            <person name="Riley R."/>
            <person name="Salamov A.A."/>
            <person name="Brown D.W."/>
            <person name="Nagy L.G."/>
            <person name="Floudas D."/>
            <person name="Held B.W."/>
            <person name="Levasseur A."/>
            <person name="Lombard V."/>
            <person name="Morin E."/>
            <person name="Otillar R."/>
            <person name="Lindquist E.A."/>
            <person name="Sun H."/>
            <person name="LaButti K.M."/>
            <person name="Schmutz J."/>
            <person name="Jabbour D."/>
            <person name="Luo H."/>
            <person name="Baker S.E."/>
            <person name="Pisabarro A.G."/>
            <person name="Walton J.D."/>
            <person name="Blanchette R.A."/>
            <person name="Henrissat B."/>
            <person name="Martin F."/>
            <person name="Cullen D."/>
            <person name="Hibbett D.S."/>
            <person name="Grigoriev I.V."/>
        </authorList>
    </citation>
    <scope>NUCLEOTIDE SEQUENCE [LARGE SCALE GENOMIC DNA]</scope>
    <source>
        <strain evidence="13">FD-172 SS1</strain>
    </source>
</reference>
<keyword evidence="6 10" id="KW-1133">Transmembrane helix</keyword>
<evidence type="ECO:0000256" key="1">
    <source>
        <dbReference type="ARBA" id="ARBA00004477"/>
    </source>
</evidence>
<evidence type="ECO:0000256" key="6">
    <source>
        <dbReference type="ARBA" id="ARBA00022989"/>
    </source>
</evidence>
<dbReference type="GO" id="GO:0005789">
    <property type="term" value="C:endoplasmic reticulum membrane"/>
    <property type="evidence" value="ECO:0007669"/>
    <property type="project" value="UniProtKB-SubCell"/>
</dbReference>
<keyword evidence="9 10" id="KW-0472">Membrane</keyword>
<proteinExistence type="inferred from homology"/>
<dbReference type="OrthoDB" id="2192830at2759"/>
<evidence type="ECO:0000256" key="2">
    <source>
        <dbReference type="ARBA" id="ARBA00009187"/>
    </source>
</evidence>
<keyword evidence="8 10" id="KW-0443">Lipid metabolism</keyword>
<dbReference type="Pfam" id="PF04161">
    <property type="entry name" value="Arv1"/>
    <property type="match status" value="1"/>
</dbReference>
<dbReference type="InterPro" id="IPR007290">
    <property type="entry name" value="Arv1"/>
</dbReference>
<keyword evidence="7 10" id="KW-0445">Lipid transport</keyword>
<keyword evidence="10" id="KW-0746">Sphingolipid metabolism</keyword>
<evidence type="ECO:0000256" key="7">
    <source>
        <dbReference type="ARBA" id="ARBA00023055"/>
    </source>
</evidence>
<protein>
    <recommendedName>
        <fullName evidence="10">Protein ARV</fullName>
    </recommendedName>
</protein>
<dbReference type="GO" id="GO:0006665">
    <property type="term" value="P:sphingolipid metabolic process"/>
    <property type="evidence" value="ECO:0007669"/>
    <property type="project" value="UniProtKB-UniRule"/>
</dbReference>
<evidence type="ECO:0000256" key="5">
    <source>
        <dbReference type="ARBA" id="ARBA00022824"/>
    </source>
</evidence>
<keyword evidence="3 10" id="KW-0813">Transport</keyword>
<name>A0A067MWN4_BOTB1</name>
<feature type="transmembrane region" description="Helical" evidence="10">
    <location>
        <begin position="200"/>
        <end position="221"/>
    </location>
</feature>
<dbReference type="AlphaFoldDB" id="A0A067MWN4"/>
<comment type="caution">
    <text evidence="10">Lacks conserved residue(s) required for the propagation of feature annotation.</text>
</comment>
<organism evidence="12 13">
    <name type="scientific">Botryobasidium botryosum (strain FD-172 SS1)</name>
    <dbReference type="NCBI Taxonomy" id="930990"/>
    <lineage>
        <taxon>Eukaryota</taxon>
        <taxon>Fungi</taxon>
        <taxon>Dikarya</taxon>
        <taxon>Basidiomycota</taxon>
        <taxon>Agaricomycotina</taxon>
        <taxon>Agaricomycetes</taxon>
        <taxon>Cantharellales</taxon>
        <taxon>Botryobasidiaceae</taxon>
        <taxon>Botryobasidium</taxon>
    </lineage>
</organism>
<dbReference type="GO" id="GO:0032366">
    <property type="term" value="P:intracellular sterol transport"/>
    <property type="evidence" value="ECO:0007669"/>
    <property type="project" value="UniProtKB-UniRule"/>
</dbReference>